<dbReference type="Proteomes" id="UP001501710">
    <property type="component" value="Unassembled WGS sequence"/>
</dbReference>
<evidence type="ECO:0000313" key="3">
    <source>
        <dbReference type="Proteomes" id="UP001501710"/>
    </source>
</evidence>
<evidence type="ECO:0000313" key="2">
    <source>
        <dbReference type="EMBL" id="GAA4232676.1"/>
    </source>
</evidence>
<organism evidence="2 3">
    <name type="scientific">Actinomadura meridiana</name>
    <dbReference type="NCBI Taxonomy" id="559626"/>
    <lineage>
        <taxon>Bacteria</taxon>
        <taxon>Bacillati</taxon>
        <taxon>Actinomycetota</taxon>
        <taxon>Actinomycetes</taxon>
        <taxon>Streptosporangiales</taxon>
        <taxon>Thermomonosporaceae</taxon>
        <taxon>Actinomadura</taxon>
    </lineage>
</organism>
<evidence type="ECO:0000256" key="1">
    <source>
        <dbReference type="SAM" id="Phobius"/>
    </source>
</evidence>
<comment type="caution">
    <text evidence="2">The sequence shown here is derived from an EMBL/GenBank/DDBJ whole genome shotgun (WGS) entry which is preliminary data.</text>
</comment>
<feature type="transmembrane region" description="Helical" evidence="1">
    <location>
        <begin position="14"/>
        <end position="38"/>
    </location>
</feature>
<protein>
    <submittedName>
        <fullName evidence="2">Uncharacterized protein</fullName>
    </submittedName>
</protein>
<name>A0ABP8C3Q8_9ACTN</name>
<keyword evidence="1" id="KW-0472">Membrane</keyword>
<keyword evidence="1" id="KW-1133">Transmembrane helix</keyword>
<gene>
    <name evidence="2" type="ORF">GCM10022254_33210</name>
</gene>
<reference evidence="3" key="1">
    <citation type="journal article" date="2019" name="Int. J. Syst. Evol. Microbiol.">
        <title>The Global Catalogue of Microorganisms (GCM) 10K type strain sequencing project: providing services to taxonomists for standard genome sequencing and annotation.</title>
        <authorList>
            <consortium name="The Broad Institute Genomics Platform"/>
            <consortium name="The Broad Institute Genome Sequencing Center for Infectious Disease"/>
            <person name="Wu L."/>
            <person name="Ma J."/>
        </authorList>
    </citation>
    <scope>NUCLEOTIDE SEQUENCE [LARGE SCALE GENOMIC DNA]</scope>
    <source>
        <strain evidence="3">JCM 17440</strain>
    </source>
</reference>
<accession>A0ABP8C3Q8</accession>
<dbReference type="EMBL" id="BAABAS010000006">
    <property type="protein sequence ID" value="GAA4232676.1"/>
    <property type="molecule type" value="Genomic_DNA"/>
</dbReference>
<sequence length="85" mass="8846">MDTSVSVGSGANDFAFTMAPVALFGVAFDLMLGAAFTATDGHIGTTMIASAKAIITTGRANERPVLRIILPTPCIRSPPLPRLSR</sequence>
<keyword evidence="1" id="KW-0812">Transmembrane</keyword>
<proteinExistence type="predicted"/>
<keyword evidence="3" id="KW-1185">Reference proteome</keyword>